<dbReference type="SUPFAM" id="SSF53590">
    <property type="entry name" value="Nucleoside hydrolase"/>
    <property type="match status" value="1"/>
</dbReference>
<name>A0A2A2TP02_9CYAN</name>
<dbReference type="Gene3D" id="3.90.245.10">
    <property type="entry name" value="Ribonucleoside hydrolase-like"/>
    <property type="match status" value="1"/>
</dbReference>
<gene>
    <name evidence="4" type="ORF">CK510_03110</name>
</gene>
<dbReference type="GO" id="GO:0005829">
    <property type="term" value="C:cytosol"/>
    <property type="evidence" value="ECO:0007669"/>
    <property type="project" value="TreeGrafter"/>
</dbReference>
<dbReference type="InterPro" id="IPR001910">
    <property type="entry name" value="Inosine/uridine_hydrolase_dom"/>
</dbReference>
<proteinExistence type="predicted"/>
<dbReference type="Pfam" id="PF01156">
    <property type="entry name" value="IU_nuc_hydro"/>
    <property type="match status" value="1"/>
</dbReference>
<evidence type="ECO:0000313" key="4">
    <source>
        <dbReference type="EMBL" id="PAX60170.1"/>
    </source>
</evidence>
<accession>A0A2A2TP02</accession>
<sequence length="327" mass="35365">MYNRLKIILDTDPGGDDIFALLWILSLVKQGFMELVAVTTAQGNVNANVTFECASQVLGLTGFAQIEIGKGVIFTSAEIEDAAYIHGVDGMGGLAATLPAGKHKYSTAPTSDDLIIEKLNAEPGEITLIAIAPLTNLAAAETKSPGILKKAKEIIIMGGAFRVSGNVTSHAEFNIGFNAEAAKVVFNSRNDIVILPLDITSQLIFTPEMAKDVSQVNPQNPIAKFILELNNFLTESSLNYRQTEGIKGFLVHDAATIAYLCYPETLLLQRARVEVETQGTFTNGQTIFDDRHYPKTNPNAWVSLQVDEANLLASLVEDLKVLILGEN</sequence>
<dbReference type="PANTHER" id="PTHR12304">
    <property type="entry name" value="INOSINE-URIDINE PREFERRING NUCLEOSIDE HYDROLASE"/>
    <property type="match status" value="1"/>
</dbReference>
<reference evidence="4 5" key="1">
    <citation type="submission" date="2017-08" db="EMBL/GenBank/DDBJ databases">
        <title>Draft genome sequence of filamentous cyanobacterium Calothrix elsteri CCALA 953.</title>
        <authorList>
            <person name="Gagunashvili A.N."/>
            <person name="Elster J."/>
            <person name="Andresson O.S."/>
        </authorList>
    </citation>
    <scope>NUCLEOTIDE SEQUENCE [LARGE SCALE GENOMIC DNA]</scope>
    <source>
        <strain evidence="4 5">CCALA 953</strain>
    </source>
</reference>
<dbReference type="Proteomes" id="UP000218238">
    <property type="component" value="Unassembled WGS sequence"/>
</dbReference>
<keyword evidence="5" id="KW-1185">Reference proteome</keyword>
<dbReference type="OrthoDB" id="9797882at2"/>
<evidence type="ECO:0000259" key="3">
    <source>
        <dbReference type="Pfam" id="PF01156"/>
    </source>
</evidence>
<keyword evidence="2" id="KW-0326">Glycosidase</keyword>
<feature type="domain" description="Inosine/uridine-preferring nucleoside hydrolase" evidence="3">
    <location>
        <begin position="7"/>
        <end position="311"/>
    </location>
</feature>
<organism evidence="4 5">
    <name type="scientific">Brunnivagina elsteri CCALA 953</name>
    <dbReference type="NCBI Taxonomy" id="987040"/>
    <lineage>
        <taxon>Bacteria</taxon>
        <taxon>Bacillati</taxon>
        <taxon>Cyanobacteriota</taxon>
        <taxon>Cyanophyceae</taxon>
        <taxon>Nostocales</taxon>
        <taxon>Calotrichaceae</taxon>
        <taxon>Brunnivagina</taxon>
    </lineage>
</organism>
<evidence type="ECO:0000256" key="2">
    <source>
        <dbReference type="ARBA" id="ARBA00023295"/>
    </source>
</evidence>
<dbReference type="InterPro" id="IPR023186">
    <property type="entry name" value="IUNH"/>
</dbReference>
<evidence type="ECO:0000256" key="1">
    <source>
        <dbReference type="ARBA" id="ARBA00022801"/>
    </source>
</evidence>
<evidence type="ECO:0000313" key="5">
    <source>
        <dbReference type="Proteomes" id="UP000218238"/>
    </source>
</evidence>
<dbReference type="GO" id="GO:0008477">
    <property type="term" value="F:purine nucleosidase activity"/>
    <property type="evidence" value="ECO:0007669"/>
    <property type="project" value="TreeGrafter"/>
</dbReference>
<comment type="caution">
    <text evidence="4">The sequence shown here is derived from an EMBL/GenBank/DDBJ whole genome shotgun (WGS) entry which is preliminary data.</text>
</comment>
<keyword evidence="1 4" id="KW-0378">Hydrolase</keyword>
<protein>
    <submittedName>
        <fullName evidence="4">Nucleoside hydrolase</fullName>
    </submittedName>
</protein>
<dbReference type="InterPro" id="IPR036452">
    <property type="entry name" value="Ribo_hydro-like"/>
</dbReference>
<dbReference type="AlphaFoldDB" id="A0A2A2TP02"/>
<dbReference type="EMBL" id="NTFS01000019">
    <property type="protein sequence ID" value="PAX60170.1"/>
    <property type="molecule type" value="Genomic_DNA"/>
</dbReference>
<dbReference type="PANTHER" id="PTHR12304:SF4">
    <property type="entry name" value="URIDINE NUCLEOSIDASE"/>
    <property type="match status" value="1"/>
</dbReference>
<dbReference type="GO" id="GO:0006152">
    <property type="term" value="P:purine nucleoside catabolic process"/>
    <property type="evidence" value="ECO:0007669"/>
    <property type="project" value="TreeGrafter"/>
</dbReference>